<feature type="transmembrane region" description="Helical" evidence="8">
    <location>
        <begin position="308"/>
        <end position="334"/>
    </location>
</feature>
<protein>
    <submittedName>
        <fullName evidence="9">DUF2029 domain-containing protein</fullName>
    </submittedName>
</protein>
<gene>
    <name evidence="9" type="ORF">G7078_08720</name>
</gene>
<keyword evidence="2" id="KW-1003">Cell membrane</keyword>
<dbReference type="GO" id="GO:0016758">
    <property type="term" value="F:hexosyltransferase activity"/>
    <property type="evidence" value="ECO:0007669"/>
    <property type="project" value="InterPro"/>
</dbReference>
<evidence type="ECO:0000256" key="4">
    <source>
        <dbReference type="ARBA" id="ARBA00022692"/>
    </source>
</evidence>
<evidence type="ECO:0000313" key="9">
    <source>
        <dbReference type="EMBL" id="QIL02858.1"/>
    </source>
</evidence>
<dbReference type="Proteomes" id="UP000502502">
    <property type="component" value="Chromosome"/>
</dbReference>
<keyword evidence="4 8" id="KW-0812">Transmembrane</keyword>
<evidence type="ECO:0000256" key="8">
    <source>
        <dbReference type="SAM" id="Phobius"/>
    </source>
</evidence>
<dbReference type="KEGG" id="ssin:G7078_08720"/>
<feature type="transmembrane region" description="Helical" evidence="8">
    <location>
        <begin position="179"/>
        <end position="202"/>
    </location>
</feature>
<sequence>MEALATGSWLTAARVRRVALVAGIASIVSLLWLFAFAHGTLDAMGRPLGTDFSQVWTAGTMVLDGRAADVWSWPKHFAVQQQFHHSRDVPLYGWHYPPPFLLIAAALANLPYIPALFVWQAATLVPLALLLKRMVPRRETLLLSLAAPVTLICVTHGHNGFLTGLLLGGGLLLLERKPFVAGLLLGCLIYKPQLALIIPPLLIVTRNWRATGGAVTSASLLVVLTLALWGWPVWQAFLDSLPLTRTVVIEQGSTGWEKIMSPFAAIKAWGGTTAAAYGVQAILTAAALAAVVILAVRDNRDLRNAAVTAAALVATPYVLDYDFVVLGVGLAFLWRDGEKHGFLRWDRTLMALIWIAPLAARGIAAATTVPLGLITALLVLGISLRRSLLRASPSRHSRAAFAQ</sequence>
<dbReference type="RefSeq" id="WP_166095122.1">
    <property type="nucleotide sequence ID" value="NZ_CP049871.1"/>
</dbReference>
<proteinExistence type="inferred from homology"/>
<reference evidence="9 10" key="1">
    <citation type="submission" date="2020-03" db="EMBL/GenBank/DDBJ databases">
        <title>Sphingomonas sp. nov., isolated from fish.</title>
        <authorList>
            <person name="Hyun D.-W."/>
            <person name="Bae J.-W."/>
        </authorList>
    </citation>
    <scope>NUCLEOTIDE SEQUENCE [LARGE SCALE GENOMIC DNA]</scope>
    <source>
        <strain evidence="9 10">HDW15C</strain>
    </source>
</reference>
<evidence type="ECO:0000256" key="2">
    <source>
        <dbReference type="ARBA" id="ARBA00022475"/>
    </source>
</evidence>
<feature type="transmembrane region" description="Helical" evidence="8">
    <location>
        <begin position="18"/>
        <end position="37"/>
    </location>
</feature>
<organism evidence="9 10">
    <name type="scientific">Sphingomonas sinipercae</name>
    <dbReference type="NCBI Taxonomy" id="2714944"/>
    <lineage>
        <taxon>Bacteria</taxon>
        <taxon>Pseudomonadati</taxon>
        <taxon>Pseudomonadota</taxon>
        <taxon>Alphaproteobacteria</taxon>
        <taxon>Sphingomonadales</taxon>
        <taxon>Sphingomonadaceae</taxon>
        <taxon>Sphingomonas</taxon>
    </lineage>
</organism>
<dbReference type="InterPro" id="IPR018584">
    <property type="entry name" value="GT87"/>
</dbReference>
<evidence type="ECO:0000256" key="6">
    <source>
        <dbReference type="ARBA" id="ARBA00023136"/>
    </source>
</evidence>
<keyword evidence="6 8" id="KW-0472">Membrane</keyword>
<keyword evidence="3" id="KW-0808">Transferase</keyword>
<evidence type="ECO:0000256" key="7">
    <source>
        <dbReference type="ARBA" id="ARBA00024033"/>
    </source>
</evidence>
<keyword evidence="10" id="KW-1185">Reference proteome</keyword>
<feature type="transmembrane region" description="Helical" evidence="8">
    <location>
        <begin position="100"/>
        <end position="129"/>
    </location>
</feature>
<evidence type="ECO:0000256" key="1">
    <source>
        <dbReference type="ARBA" id="ARBA00004651"/>
    </source>
</evidence>
<feature type="transmembrane region" description="Helical" evidence="8">
    <location>
        <begin position="274"/>
        <end position="296"/>
    </location>
</feature>
<keyword evidence="5 8" id="KW-1133">Transmembrane helix</keyword>
<comment type="similarity">
    <text evidence="7">Belongs to the glycosyltransferase 87 family.</text>
</comment>
<evidence type="ECO:0000256" key="3">
    <source>
        <dbReference type="ARBA" id="ARBA00022679"/>
    </source>
</evidence>
<feature type="transmembrane region" description="Helical" evidence="8">
    <location>
        <begin position="141"/>
        <end position="159"/>
    </location>
</feature>
<evidence type="ECO:0000313" key="10">
    <source>
        <dbReference type="Proteomes" id="UP000502502"/>
    </source>
</evidence>
<accession>A0A6G7ZPJ8</accession>
<name>A0A6G7ZPJ8_9SPHN</name>
<feature type="transmembrane region" description="Helical" evidence="8">
    <location>
        <begin position="354"/>
        <end position="380"/>
    </location>
</feature>
<feature type="transmembrane region" description="Helical" evidence="8">
    <location>
        <begin position="214"/>
        <end position="234"/>
    </location>
</feature>
<comment type="subcellular location">
    <subcellularLocation>
        <location evidence="1">Cell membrane</location>
        <topology evidence="1">Multi-pass membrane protein</topology>
    </subcellularLocation>
</comment>
<evidence type="ECO:0000256" key="5">
    <source>
        <dbReference type="ARBA" id="ARBA00022989"/>
    </source>
</evidence>
<dbReference type="GO" id="GO:0005886">
    <property type="term" value="C:plasma membrane"/>
    <property type="evidence" value="ECO:0007669"/>
    <property type="project" value="UniProtKB-SubCell"/>
</dbReference>
<dbReference type="Pfam" id="PF09594">
    <property type="entry name" value="GT87"/>
    <property type="match status" value="1"/>
</dbReference>
<dbReference type="AlphaFoldDB" id="A0A6G7ZPJ8"/>
<dbReference type="EMBL" id="CP049871">
    <property type="protein sequence ID" value="QIL02858.1"/>
    <property type="molecule type" value="Genomic_DNA"/>
</dbReference>